<gene>
    <name evidence="2" type="ORF">WN48_10791</name>
</gene>
<protein>
    <submittedName>
        <fullName evidence="2">Uncharacterized protein</fullName>
    </submittedName>
</protein>
<proteinExistence type="predicted"/>
<dbReference type="Proteomes" id="UP000250275">
    <property type="component" value="Unassembled WGS sequence"/>
</dbReference>
<keyword evidence="1" id="KW-0808">Transferase</keyword>
<dbReference type="SUPFAM" id="SSF52794">
    <property type="entry name" value="PTS system IIB component-like"/>
    <property type="match status" value="1"/>
</dbReference>
<dbReference type="EMBL" id="KQ768520">
    <property type="protein sequence ID" value="OAD53107.1"/>
    <property type="molecule type" value="Genomic_DNA"/>
</dbReference>
<accession>A0A310S675</accession>
<name>A0A310S675_9HYME</name>
<dbReference type="AlphaFoldDB" id="A0A310S675"/>
<organism evidence="2 3">
    <name type="scientific">Eufriesea mexicana</name>
    <dbReference type="NCBI Taxonomy" id="516756"/>
    <lineage>
        <taxon>Eukaryota</taxon>
        <taxon>Metazoa</taxon>
        <taxon>Ecdysozoa</taxon>
        <taxon>Arthropoda</taxon>
        <taxon>Hexapoda</taxon>
        <taxon>Insecta</taxon>
        <taxon>Pterygota</taxon>
        <taxon>Neoptera</taxon>
        <taxon>Endopterygota</taxon>
        <taxon>Hymenoptera</taxon>
        <taxon>Apocrita</taxon>
        <taxon>Aculeata</taxon>
        <taxon>Apoidea</taxon>
        <taxon>Anthophila</taxon>
        <taxon>Apidae</taxon>
        <taxon>Eufriesea</taxon>
    </lineage>
</organism>
<dbReference type="Gene3D" id="3.40.50.2300">
    <property type="match status" value="1"/>
</dbReference>
<evidence type="ECO:0000256" key="1">
    <source>
        <dbReference type="ARBA" id="ARBA00022679"/>
    </source>
</evidence>
<dbReference type="GO" id="GO:0009401">
    <property type="term" value="P:phosphoenolpyruvate-dependent sugar phosphotransferase system"/>
    <property type="evidence" value="ECO:0007669"/>
    <property type="project" value="InterPro"/>
</dbReference>
<dbReference type="InterPro" id="IPR036095">
    <property type="entry name" value="PTS_EIIB-like_sf"/>
</dbReference>
<dbReference type="GO" id="GO:0008982">
    <property type="term" value="F:protein-N(PI)-phosphohistidine-sugar phosphotransferase activity"/>
    <property type="evidence" value="ECO:0007669"/>
    <property type="project" value="InterPro"/>
</dbReference>
<evidence type="ECO:0000313" key="3">
    <source>
        <dbReference type="Proteomes" id="UP000250275"/>
    </source>
</evidence>
<reference evidence="2 3" key="1">
    <citation type="submission" date="2015-07" db="EMBL/GenBank/DDBJ databases">
        <title>The genome of Eufriesea mexicana.</title>
        <authorList>
            <person name="Pan H."/>
            <person name="Kapheim K."/>
        </authorList>
    </citation>
    <scope>NUCLEOTIDE SEQUENCE [LARGE SCALE GENOMIC DNA]</scope>
    <source>
        <strain evidence="2">0111107269</strain>
        <tissue evidence="2">Whole body</tissue>
    </source>
</reference>
<sequence length="84" mass="9572">MCKELLETAGKGLDYQTHIEYQGRQGPKYVLTEQEIKEADVILATDDAIDLERLTEVPDKLPPDMTSLYEMFSSTSKFNQDISK</sequence>
<keyword evidence="3" id="KW-1185">Reference proteome</keyword>
<evidence type="ECO:0000313" key="2">
    <source>
        <dbReference type="EMBL" id="OAD53107.1"/>
    </source>
</evidence>